<feature type="binding site" evidence="12">
    <location>
        <position position="143"/>
    </location>
    <ligand>
        <name>Zn(2+)</name>
        <dbReference type="ChEBI" id="CHEBI:29105"/>
        <label>1</label>
    </ligand>
</feature>
<dbReference type="InterPro" id="IPR036410">
    <property type="entry name" value="HSP_DnaJ_Cys-rich_dom_sf"/>
</dbReference>
<feature type="repeat" description="CXXCXGXG motif" evidence="12">
    <location>
        <begin position="143"/>
        <end position="150"/>
    </location>
</feature>
<evidence type="ECO:0000313" key="16">
    <source>
        <dbReference type="EMBL" id="AAS73126.1"/>
    </source>
</evidence>
<dbReference type="Pfam" id="PF00226">
    <property type="entry name" value="DnaJ"/>
    <property type="match status" value="1"/>
</dbReference>
<dbReference type="GO" id="GO:0005524">
    <property type="term" value="F:ATP binding"/>
    <property type="evidence" value="ECO:0007669"/>
    <property type="project" value="InterPro"/>
</dbReference>
<keyword evidence="4 12" id="KW-0677">Repeat</keyword>
<dbReference type="GO" id="GO:0042026">
    <property type="term" value="P:protein refolding"/>
    <property type="evidence" value="ECO:0007669"/>
    <property type="project" value="TreeGrafter"/>
</dbReference>
<dbReference type="InterPro" id="IPR008971">
    <property type="entry name" value="HSP40/DnaJ_pept-bd"/>
</dbReference>
<feature type="binding site" evidence="12">
    <location>
        <position position="163"/>
    </location>
    <ligand>
        <name>Zn(2+)</name>
        <dbReference type="ChEBI" id="CHEBI:29105"/>
        <label>2</label>
    </ligand>
</feature>
<evidence type="ECO:0000256" key="11">
    <source>
        <dbReference type="ARBA" id="ARBA00067609"/>
    </source>
</evidence>
<gene>
    <name evidence="12" type="primary">dnaJ</name>
    <name evidence="16" type="ORF">Red20E09_130</name>
</gene>
<dbReference type="PROSITE" id="PS50076">
    <property type="entry name" value="DNAJ_2"/>
    <property type="match status" value="1"/>
</dbReference>
<feature type="binding site" evidence="12">
    <location>
        <position position="199"/>
    </location>
    <ligand>
        <name>Zn(2+)</name>
        <dbReference type="ChEBI" id="CHEBI:29105"/>
        <label>1</label>
    </ligand>
</feature>
<dbReference type="HAMAP" id="MF_01152">
    <property type="entry name" value="DnaJ"/>
    <property type="match status" value="1"/>
</dbReference>
<comment type="similarity">
    <text evidence="10 12">Belongs to the DnaJ family.</text>
</comment>
<dbReference type="FunFam" id="1.10.287.110:FF:000034">
    <property type="entry name" value="Chaperone protein DnaJ"/>
    <property type="match status" value="1"/>
</dbReference>
<keyword evidence="2 12" id="KW-0235">DNA replication</keyword>
<sequence>MSKRDYYETLEVSRDASASELKKAFKKKAMKFHPDRNPDNPEAAEKFKEAAEAYDVLSDPQKKSAYDQFGHSGVEGMGGGGPNFNDININDIFGDIFGDVFGTRSQSRRQRRGSDLQYNLELSLKDAVLGVQKKIKIPSHRECPDCLGSGAAKGTKPVTCMNCNGTGQVRMQQGFFSIQQTCSVCSGTGQVIKEKCGTCGGVGAIKENKTLSVNIPAGVDNGDKVRLSGEGEWMKGGRSGDLYVAIRVKDNPLFERDGRHLYIEAPIPFDVSILGGSIKIPTLEKTISLKIPSNTQTGKVFRIKGEGASIVRNKRRGDILCRVIVETPSNLDKAQLKALSELTKKLEPSKNYPGTDIFLKAISKNKE</sequence>
<evidence type="ECO:0000256" key="9">
    <source>
        <dbReference type="ARBA" id="ARBA00053423"/>
    </source>
</evidence>
<dbReference type="EMBL" id="AY552545">
    <property type="protein sequence ID" value="AAS73126.1"/>
    <property type="molecule type" value="Genomic_DNA"/>
</dbReference>
<dbReference type="PROSITE" id="PS51188">
    <property type="entry name" value="ZF_CR"/>
    <property type="match status" value="1"/>
</dbReference>
<protein>
    <recommendedName>
        <fullName evidence="11 12">Chaperone protein DnaJ</fullName>
    </recommendedName>
</protein>
<feature type="binding site" evidence="12">
    <location>
        <position position="146"/>
    </location>
    <ligand>
        <name>Zn(2+)</name>
        <dbReference type="ChEBI" id="CHEBI:29105"/>
        <label>1</label>
    </ligand>
</feature>
<accession>Q6Q8U1</accession>
<comment type="subunit">
    <text evidence="12">Homodimer.</text>
</comment>
<dbReference type="SUPFAM" id="SSF57938">
    <property type="entry name" value="DnaJ/Hsp40 cysteine-rich domain"/>
    <property type="match status" value="1"/>
</dbReference>
<dbReference type="Gene3D" id="1.10.287.110">
    <property type="entry name" value="DnaJ domain"/>
    <property type="match status" value="1"/>
</dbReference>
<keyword evidence="5 12" id="KW-0863">Zinc-finger</keyword>
<evidence type="ECO:0000259" key="14">
    <source>
        <dbReference type="PROSITE" id="PS50076"/>
    </source>
</evidence>
<dbReference type="PRINTS" id="PR00625">
    <property type="entry name" value="JDOMAIN"/>
</dbReference>
<dbReference type="CDD" id="cd10719">
    <property type="entry name" value="DnaJ_zf"/>
    <property type="match status" value="1"/>
</dbReference>
<dbReference type="FunFam" id="2.10.230.10:FF:000002">
    <property type="entry name" value="Molecular chaperone DnaJ"/>
    <property type="match status" value="1"/>
</dbReference>
<keyword evidence="1 12" id="KW-0963">Cytoplasm</keyword>
<name>Q6Q8U1_9GAMM</name>
<dbReference type="NCBIfam" id="NF008035">
    <property type="entry name" value="PRK10767.1"/>
    <property type="match status" value="1"/>
</dbReference>
<dbReference type="SUPFAM" id="SSF49493">
    <property type="entry name" value="HSP40/DnaJ peptide-binding domain"/>
    <property type="match status" value="2"/>
</dbReference>
<keyword evidence="3 12" id="KW-0479">Metal-binding</keyword>
<feature type="binding site" evidence="12">
    <location>
        <position position="182"/>
    </location>
    <ligand>
        <name>Zn(2+)</name>
        <dbReference type="ChEBI" id="CHEBI:29105"/>
        <label>2</label>
    </ligand>
</feature>
<dbReference type="InterPro" id="IPR036869">
    <property type="entry name" value="J_dom_sf"/>
</dbReference>
<dbReference type="Pfam" id="PF00684">
    <property type="entry name" value="DnaJ_CXXCXGXG"/>
    <property type="match status" value="1"/>
</dbReference>
<dbReference type="GO" id="GO:0006260">
    <property type="term" value="P:DNA replication"/>
    <property type="evidence" value="ECO:0007669"/>
    <property type="project" value="UniProtKB-KW"/>
</dbReference>
<feature type="binding site" evidence="12">
    <location>
        <position position="160"/>
    </location>
    <ligand>
        <name>Zn(2+)</name>
        <dbReference type="ChEBI" id="CHEBI:29105"/>
        <label>2</label>
    </ligand>
</feature>
<dbReference type="PROSITE" id="PS00636">
    <property type="entry name" value="DNAJ_1"/>
    <property type="match status" value="1"/>
</dbReference>
<evidence type="ECO:0000256" key="3">
    <source>
        <dbReference type="ARBA" id="ARBA00022723"/>
    </source>
</evidence>
<proteinExistence type="inferred from homology"/>
<evidence type="ECO:0000256" key="12">
    <source>
        <dbReference type="HAMAP-Rule" id="MF_01152"/>
    </source>
</evidence>
<dbReference type="SMART" id="SM00271">
    <property type="entry name" value="DnaJ"/>
    <property type="match status" value="1"/>
</dbReference>
<dbReference type="AlphaFoldDB" id="Q6Q8U1"/>
<dbReference type="PANTHER" id="PTHR43096:SF48">
    <property type="entry name" value="CHAPERONE PROTEIN DNAJ"/>
    <property type="match status" value="1"/>
</dbReference>
<feature type="binding site" evidence="12">
    <location>
        <position position="185"/>
    </location>
    <ligand>
        <name>Zn(2+)</name>
        <dbReference type="ChEBI" id="CHEBI:29105"/>
        <label>2</label>
    </ligand>
</feature>
<evidence type="ECO:0000256" key="2">
    <source>
        <dbReference type="ARBA" id="ARBA00022705"/>
    </source>
</evidence>
<reference evidence="16" key="2">
    <citation type="submission" date="2005-12" db="EMBL/GenBank/DDBJ databases">
        <authorList>
            <person name="Sabehi G."/>
            <person name="Beja O."/>
        </authorList>
    </citation>
    <scope>NUCLEOTIDE SEQUENCE</scope>
</reference>
<dbReference type="Gene3D" id="2.10.230.10">
    <property type="entry name" value="Heat shock protein DnaJ, cysteine-rich domain"/>
    <property type="match status" value="1"/>
</dbReference>
<evidence type="ECO:0000256" key="10">
    <source>
        <dbReference type="ARBA" id="ARBA00061004"/>
    </source>
</evidence>
<dbReference type="GO" id="GO:0008270">
    <property type="term" value="F:zinc ion binding"/>
    <property type="evidence" value="ECO:0007669"/>
    <property type="project" value="UniProtKB-UniRule"/>
</dbReference>
<comment type="cofactor">
    <cofactor evidence="12">
        <name>Zn(2+)</name>
        <dbReference type="ChEBI" id="CHEBI:29105"/>
    </cofactor>
    <text evidence="12">Binds 2 Zn(2+) ions per monomer.</text>
</comment>
<evidence type="ECO:0000256" key="1">
    <source>
        <dbReference type="ARBA" id="ARBA00022490"/>
    </source>
</evidence>
<feature type="zinc finger region" description="CR-type" evidence="13">
    <location>
        <begin position="130"/>
        <end position="208"/>
    </location>
</feature>
<dbReference type="InterPro" id="IPR012724">
    <property type="entry name" value="DnaJ"/>
</dbReference>
<feature type="repeat" description="CXXCXGXG motif" evidence="12">
    <location>
        <begin position="160"/>
        <end position="167"/>
    </location>
</feature>
<feature type="binding site" evidence="12">
    <location>
        <position position="196"/>
    </location>
    <ligand>
        <name>Zn(2+)</name>
        <dbReference type="ChEBI" id="CHEBI:29105"/>
        <label>1</label>
    </ligand>
</feature>
<evidence type="ECO:0000256" key="13">
    <source>
        <dbReference type="PROSITE-ProRule" id="PRU00546"/>
    </source>
</evidence>
<comment type="function">
    <text evidence="9 12">Participates actively in the response to hyperosmotic and heat shock by preventing the aggregation of stress-denatured proteins and by disaggregating proteins, also in an autonomous, DnaK-independent fashion. Unfolded proteins bind initially to DnaJ; upon interaction with the DnaJ-bound protein, DnaK hydrolyzes its bound ATP, resulting in the formation of a stable complex. GrpE releases ADP from DnaK; ATP binding to DnaK triggers the release of the substrate protein, thus completing the reaction cycle. Several rounds of ATP-dependent interactions between DnaJ, DnaK and GrpE are required for fully efficient folding. Also involved, together with DnaK and GrpE, in the DNA replication of plasmids through activation of initiation proteins.</text>
</comment>
<dbReference type="SUPFAM" id="SSF46565">
    <property type="entry name" value="Chaperone J-domain"/>
    <property type="match status" value="1"/>
</dbReference>
<reference evidence="16" key="1">
    <citation type="journal article" date="2004" name="Environ. Microbiol.">
        <title>Different SAR86 subgroups harbour divergent proteorhodopsins.</title>
        <authorList>
            <person name="Sabehi G."/>
            <person name="Beja O."/>
            <person name="Suzuki M.T."/>
            <person name="Preston C.M."/>
            <person name="DeLong E.F."/>
        </authorList>
    </citation>
    <scope>NUCLEOTIDE SEQUENCE</scope>
</reference>
<dbReference type="InterPro" id="IPR001623">
    <property type="entry name" value="DnaJ_domain"/>
</dbReference>
<dbReference type="InterPro" id="IPR018253">
    <property type="entry name" value="DnaJ_domain_CS"/>
</dbReference>
<dbReference type="GO" id="GO:0051082">
    <property type="term" value="F:unfolded protein binding"/>
    <property type="evidence" value="ECO:0007669"/>
    <property type="project" value="UniProtKB-UniRule"/>
</dbReference>
<dbReference type="Pfam" id="PF01556">
    <property type="entry name" value="DnaJ_C"/>
    <property type="match status" value="1"/>
</dbReference>
<dbReference type="Gene3D" id="2.60.260.20">
    <property type="entry name" value="Urease metallochaperone UreE, N-terminal domain"/>
    <property type="match status" value="2"/>
</dbReference>
<dbReference type="GO" id="GO:0031072">
    <property type="term" value="F:heat shock protein binding"/>
    <property type="evidence" value="ECO:0007669"/>
    <property type="project" value="InterPro"/>
</dbReference>
<dbReference type="CDD" id="cd10747">
    <property type="entry name" value="DnaJ_C"/>
    <property type="match status" value="1"/>
</dbReference>
<dbReference type="PANTHER" id="PTHR43096">
    <property type="entry name" value="DNAJ HOMOLOG 1, MITOCHONDRIAL-RELATED"/>
    <property type="match status" value="1"/>
</dbReference>
<feature type="domain" description="CR-type" evidence="15">
    <location>
        <begin position="130"/>
        <end position="208"/>
    </location>
</feature>
<keyword evidence="7 12" id="KW-0346">Stress response</keyword>
<dbReference type="GO" id="GO:0009408">
    <property type="term" value="P:response to heat"/>
    <property type="evidence" value="ECO:0007669"/>
    <property type="project" value="InterPro"/>
</dbReference>
<organism evidence="16">
    <name type="scientific">uncultured marine gamma proteobacterium EBAC20E09</name>
    <dbReference type="NCBI Taxonomy" id="266134"/>
    <lineage>
        <taxon>Bacteria</taxon>
        <taxon>Pseudomonadati</taxon>
        <taxon>Pseudomonadota</taxon>
        <taxon>Gammaproteobacteria</taxon>
        <taxon>SAR86 cluster</taxon>
        <taxon>environmental samples</taxon>
    </lineage>
</organism>
<evidence type="ECO:0000259" key="15">
    <source>
        <dbReference type="PROSITE" id="PS51188"/>
    </source>
</evidence>
<evidence type="ECO:0000256" key="4">
    <source>
        <dbReference type="ARBA" id="ARBA00022737"/>
    </source>
</evidence>
<dbReference type="NCBIfam" id="TIGR02349">
    <property type="entry name" value="DnaJ_bact"/>
    <property type="match status" value="1"/>
</dbReference>
<comment type="subcellular location">
    <subcellularLocation>
        <location evidence="12">Cytoplasm</location>
    </subcellularLocation>
</comment>
<dbReference type="InterPro" id="IPR002939">
    <property type="entry name" value="DnaJ_C"/>
</dbReference>
<comment type="domain">
    <text evidence="12">The J domain is necessary and sufficient to stimulate DnaK ATPase activity. Zinc center 1 plays an important role in the autonomous, DnaK-independent chaperone activity of DnaJ. Zinc center 2 is essential for interaction with DnaK and for DnaJ activity.</text>
</comment>
<keyword evidence="6 12" id="KW-0862">Zinc</keyword>
<dbReference type="InterPro" id="IPR001305">
    <property type="entry name" value="HSP_DnaJ_Cys-rich_dom"/>
</dbReference>
<evidence type="ECO:0000256" key="5">
    <source>
        <dbReference type="ARBA" id="ARBA00022771"/>
    </source>
</evidence>
<evidence type="ECO:0000256" key="7">
    <source>
        <dbReference type="ARBA" id="ARBA00023016"/>
    </source>
</evidence>
<feature type="domain" description="J" evidence="14">
    <location>
        <begin position="5"/>
        <end position="70"/>
    </location>
</feature>
<feature type="repeat" description="CXXCXGXG motif" evidence="12">
    <location>
        <begin position="182"/>
        <end position="189"/>
    </location>
</feature>
<evidence type="ECO:0000256" key="6">
    <source>
        <dbReference type="ARBA" id="ARBA00022833"/>
    </source>
</evidence>
<dbReference type="CDD" id="cd06257">
    <property type="entry name" value="DnaJ"/>
    <property type="match status" value="1"/>
</dbReference>
<keyword evidence="8 12" id="KW-0143">Chaperone</keyword>
<evidence type="ECO:0000256" key="8">
    <source>
        <dbReference type="ARBA" id="ARBA00023186"/>
    </source>
</evidence>
<feature type="repeat" description="CXXCXGXG motif" evidence="12">
    <location>
        <begin position="196"/>
        <end position="203"/>
    </location>
</feature>
<dbReference type="GO" id="GO:0005737">
    <property type="term" value="C:cytoplasm"/>
    <property type="evidence" value="ECO:0007669"/>
    <property type="project" value="UniProtKB-SubCell"/>
</dbReference>